<comment type="similarity">
    <text evidence="2">Belongs to the peptidase S49 family.</text>
</comment>
<name>A0A563UCN6_9SPHI</name>
<dbReference type="InterPro" id="IPR029045">
    <property type="entry name" value="ClpP/crotonase-like_dom_sf"/>
</dbReference>
<organism evidence="9 10">
    <name type="scientific">Mucilaginibacter pallidiroseus</name>
    <dbReference type="NCBI Taxonomy" id="2599295"/>
    <lineage>
        <taxon>Bacteria</taxon>
        <taxon>Pseudomonadati</taxon>
        <taxon>Bacteroidota</taxon>
        <taxon>Sphingobacteriia</taxon>
        <taxon>Sphingobacteriales</taxon>
        <taxon>Sphingobacteriaceae</taxon>
        <taxon>Mucilaginibacter</taxon>
    </lineage>
</organism>
<evidence type="ECO:0000313" key="10">
    <source>
        <dbReference type="Proteomes" id="UP000320042"/>
    </source>
</evidence>
<evidence type="ECO:0000256" key="3">
    <source>
        <dbReference type="ARBA" id="ARBA00022670"/>
    </source>
</evidence>
<comment type="subcellular location">
    <subcellularLocation>
        <location evidence="1">Membrane</location>
    </subcellularLocation>
</comment>
<dbReference type="GO" id="GO:0008236">
    <property type="term" value="F:serine-type peptidase activity"/>
    <property type="evidence" value="ECO:0007669"/>
    <property type="project" value="UniProtKB-KW"/>
</dbReference>
<dbReference type="Gene3D" id="3.90.226.10">
    <property type="entry name" value="2-enoyl-CoA Hydratase, Chain A, domain 1"/>
    <property type="match status" value="2"/>
</dbReference>
<evidence type="ECO:0000256" key="4">
    <source>
        <dbReference type="ARBA" id="ARBA00022801"/>
    </source>
</evidence>
<protein>
    <submittedName>
        <fullName evidence="9">Signal peptide peptidase SppA</fullName>
    </submittedName>
</protein>
<dbReference type="NCBIfam" id="TIGR00705">
    <property type="entry name" value="SppA_67K"/>
    <property type="match status" value="1"/>
</dbReference>
<dbReference type="Proteomes" id="UP000320042">
    <property type="component" value="Unassembled WGS sequence"/>
</dbReference>
<evidence type="ECO:0000259" key="8">
    <source>
        <dbReference type="Pfam" id="PF01343"/>
    </source>
</evidence>
<feature type="active site" description="Proton donor/acceptor" evidence="7">
    <location>
        <position position="196"/>
    </location>
</feature>
<dbReference type="PANTHER" id="PTHR33209">
    <property type="entry name" value="PROTEASE 4"/>
    <property type="match status" value="1"/>
</dbReference>
<dbReference type="AlphaFoldDB" id="A0A563UCN6"/>
<gene>
    <name evidence="9" type="primary">sppA</name>
    <name evidence="9" type="ORF">FPZ43_12585</name>
</gene>
<dbReference type="InterPro" id="IPR047272">
    <property type="entry name" value="S49_SppA_C"/>
</dbReference>
<evidence type="ECO:0000313" key="9">
    <source>
        <dbReference type="EMBL" id="TWR29090.1"/>
    </source>
</evidence>
<dbReference type="InterPro" id="IPR002142">
    <property type="entry name" value="Peptidase_S49"/>
</dbReference>
<evidence type="ECO:0000256" key="7">
    <source>
        <dbReference type="PIRSR" id="PIRSR001217-1"/>
    </source>
</evidence>
<dbReference type="InterPro" id="IPR004635">
    <property type="entry name" value="Pept_S49_SppA"/>
</dbReference>
<dbReference type="GO" id="GO:0006465">
    <property type="term" value="P:signal peptide processing"/>
    <property type="evidence" value="ECO:0007669"/>
    <property type="project" value="InterPro"/>
</dbReference>
<feature type="domain" description="Peptidase S49" evidence="8">
    <location>
        <begin position="128"/>
        <end position="280"/>
    </location>
</feature>
<dbReference type="SUPFAM" id="SSF52096">
    <property type="entry name" value="ClpP/crotonase"/>
    <property type="match status" value="2"/>
</dbReference>
<dbReference type="Pfam" id="PF01343">
    <property type="entry name" value="Peptidase_S49"/>
    <property type="match status" value="2"/>
</dbReference>
<dbReference type="PIRSF" id="PIRSF001217">
    <property type="entry name" value="Protease_4_SppA"/>
    <property type="match status" value="1"/>
</dbReference>
<dbReference type="NCBIfam" id="TIGR00706">
    <property type="entry name" value="SppA_dom"/>
    <property type="match status" value="1"/>
</dbReference>
<accession>A0A563UCN6</accession>
<dbReference type="CDD" id="cd07023">
    <property type="entry name" value="S49_Sppa_N_C"/>
    <property type="match status" value="1"/>
</dbReference>
<dbReference type="InterPro" id="IPR047217">
    <property type="entry name" value="S49_SppA_67K_type_N"/>
</dbReference>
<evidence type="ECO:0000256" key="1">
    <source>
        <dbReference type="ARBA" id="ARBA00004370"/>
    </source>
</evidence>
<keyword evidence="3" id="KW-0645">Protease</keyword>
<keyword evidence="4" id="KW-0378">Hydrolase</keyword>
<feature type="domain" description="Peptidase S49" evidence="8">
    <location>
        <begin position="380"/>
        <end position="532"/>
    </location>
</feature>
<comment type="caution">
    <text evidence="9">The sequence shown here is derived from an EMBL/GenBank/DDBJ whole genome shotgun (WGS) entry which is preliminary data.</text>
</comment>
<evidence type="ECO:0000256" key="6">
    <source>
        <dbReference type="ARBA" id="ARBA00023136"/>
    </source>
</evidence>
<evidence type="ECO:0000256" key="5">
    <source>
        <dbReference type="ARBA" id="ARBA00022825"/>
    </source>
</evidence>
<sequence length="597" mass="65096">MKQFFKFVLASMVGVVLATVVIAAITVAMIAGVIAAAAGGDKAVTVDANSILHVKFDYPINERTPNNPLANFNFLGLEGEKSVGLNDILASIRKAKSDKNIKGIFLDEGYMMSGQATTEEVRNALIDFKKSGKFIVAYSEVYTQGFYYLASVADKIYINPKGIFEFNGFSSEITFFKGALDKLGIEAQIIKVGTYKSAVEPYFLTKMSDANRLQVTSYLGSLYDHFLTGISKNRGVNKDTLFNIANSGRIQEAEDALKYKLVDGLKYKDEILLDLKQRTGIAAKKDLNSVDLDEYVKVNLDDKDTNLDKASSGDRIAVVYASGEISGGEGDDNSIGSEKISKAIRQVRLDDKVKAVVLRVNSPGGSSLASDVIWREVMLTKKVKPIIVSMGDVAASGGYYISCAADSIFAEPNTITGSIGIFAVLPNMQKLFNDKLGVTFDGVKTGKFADLGDISRPLTPEERLILQTSVNRGYDDFTKAVAQGRGKTQAYINSIGQGRVWTGSQALKIGLVDRLGNINDAVASAAKKANLKDYKLVTYPEQKSIFNKFGSGLSAEVKSRFVKAELGDNYRVYEQIKGLTKMMRTPQARLPYDVVIR</sequence>
<dbReference type="RefSeq" id="WP_146382272.1">
    <property type="nucleotide sequence ID" value="NZ_VOEJ01000005.1"/>
</dbReference>
<dbReference type="PANTHER" id="PTHR33209:SF1">
    <property type="entry name" value="PEPTIDASE S49 DOMAIN-CONTAINING PROTEIN"/>
    <property type="match status" value="1"/>
</dbReference>
<reference evidence="9 10" key="1">
    <citation type="submission" date="2019-07" db="EMBL/GenBank/DDBJ databases">
        <authorList>
            <person name="Kim J."/>
        </authorList>
    </citation>
    <scope>NUCLEOTIDE SEQUENCE [LARGE SCALE GENOMIC DNA]</scope>
    <source>
        <strain evidence="10">dk17</strain>
    </source>
</reference>
<proteinExistence type="inferred from homology"/>
<keyword evidence="10" id="KW-1185">Reference proteome</keyword>
<keyword evidence="6" id="KW-0472">Membrane</keyword>
<evidence type="ECO:0000256" key="2">
    <source>
        <dbReference type="ARBA" id="ARBA00008683"/>
    </source>
</evidence>
<dbReference type="CDD" id="cd07018">
    <property type="entry name" value="S49_SppA_67K_type"/>
    <property type="match status" value="1"/>
</dbReference>
<dbReference type="GO" id="GO:0016020">
    <property type="term" value="C:membrane"/>
    <property type="evidence" value="ECO:0007669"/>
    <property type="project" value="UniProtKB-SubCell"/>
</dbReference>
<dbReference type="Gene3D" id="6.20.330.10">
    <property type="match status" value="1"/>
</dbReference>
<keyword evidence="5" id="KW-0720">Serine protease</keyword>
<dbReference type="EMBL" id="VOEJ01000005">
    <property type="protein sequence ID" value="TWR29090.1"/>
    <property type="molecule type" value="Genomic_DNA"/>
</dbReference>
<dbReference type="InterPro" id="IPR004634">
    <property type="entry name" value="Pept_S49_pIV"/>
</dbReference>
<dbReference type="OrthoDB" id="9764363at2"/>
<feature type="active site" description="Nucleophile" evidence="7">
    <location>
        <position position="396"/>
    </location>
</feature>